<feature type="transmembrane region" description="Helical" evidence="1">
    <location>
        <begin position="21"/>
        <end position="41"/>
    </location>
</feature>
<dbReference type="PATRIC" id="fig|1339280.3.peg.2254"/>
<evidence type="ECO:0000313" key="3">
    <source>
        <dbReference type="Proteomes" id="UP000022272"/>
    </source>
</evidence>
<evidence type="ECO:0000313" key="2">
    <source>
        <dbReference type="EMBL" id="EXZ44491.1"/>
    </source>
</evidence>
<organism evidence="2 3">
    <name type="scientific">Bacteroides fragilis str. 2-F-2 #4</name>
    <dbReference type="NCBI Taxonomy" id="1339280"/>
    <lineage>
        <taxon>Bacteria</taxon>
        <taxon>Pseudomonadati</taxon>
        <taxon>Bacteroidota</taxon>
        <taxon>Bacteroidia</taxon>
        <taxon>Bacteroidales</taxon>
        <taxon>Bacteroidaceae</taxon>
        <taxon>Bacteroides</taxon>
    </lineage>
</organism>
<dbReference type="InterPro" id="IPR025407">
    <property type="entry name" value="DUF4133"/>
</dbReference>
<dbReference type="Proteomes" id="UP000022272">
    <property type="component" value="Unassembled WGS sequence"/>
</dbReference>
<evidence type="ECO:0008006" key="4">
    <source>
        <dbReference type="Google" id="ProtNLM"/>
    </source>
</evidence>
<evidence type="ECO:0000256" key="1">
    <source>
        <dbReference type="SAM" id="Phobius"/>
    </source>
</evidence>
<proteinExistence type="predicted"/>
<keyword evidence="1" id="KW-0472">Membrane</keyword>
<protein>
    <recommendedName>
        <fullName evidence="4">DUF4133 domain-containing protein</fullName>
    </recommendedName>
</protein>
<feature type="transmembrane region" description="Helical" evidence="1">
    <location>
        <begin position="47"/>
        <end position="67"/>
    </location>
</feature>
<accession>A0A016BV62</accession>
<gene>
    <name evidence="2" type="ORF">M076_2355</name>
</gene>
<dbReference type="EMBL" id="JGDM01000062">
    <property type="protein sequence ID" value="EXZ44491.1"/>
    <property type="molecule type" value="Genomic_DNA"/>
</dbReference>
<reference evidence="2 3" key="1">
    <citation type="submission" date="2014-02" db="EMBL/GenBank/DDBJ databases">
        <authorList>
            <person name="Sears C."/>
            <person name="Carroll K."/>
            <person name="Sack B.R."/>
            <person name="Qadri F."/>
            <person name="Myers L.L."/>
            <person name="Chung G.-T."/>
            <person name="Escheverria P."/>
            <person name="Fraser C.M."/>
            <person name="Sadzewicz L."/>
            <person name="Shefchek K.A."/>
            <person name="Tallon L."/>
            <person name="Das S.P."/>
            <person name="Daugherty S."/>
            <person name="Mongodin E.F."/>
        </authorList>
    </citation>
    <scope>NUCLEOTIDE SEQUENCE [LARGE SCALE GENOMIC DNA]</scope>
    <source>
        <strain evidence="2 3">2-F-2 #4</strain>
    </source>
</reference>
<sequence length="132" mass="14833">MAEYPINKGIGRPVEFKGLKAQYLFIFAGGLLAAFILFVILYMAGAGQWLCIGFGVVSASATVWLTFRLNAKYGEHGLMKLGAARMRPRHVLHRRRVSNLLRRKTVQASGKRTCSQFPECRLSYVKKKGRNV</sequence>
<dbReference type="Pfam" id="PF13571">
    <property type="entry name" value="DUF4133"/>
    <property type="match status" value="1"/>
</dbReference>
<name>A0A016BV62_BACFG</name>
<keyword evidence="1" id="KW-1133">Transmembrane helix</keyword>
<dbReference type="AlphaFoldDB" id="A0A016BV62"/>
<comment type="caution">
    <text evidence="2">The sequence shown here is derived from an EMBL/GenBank/DDBJ whole genome shotgun (WGS) entry which is preliminary data.</text>
</comment>
<keyword evidence="1" id="KW-0812">Transmembrane</keyword>